<evidence type="ECO:0000313" key="2">
    <source>
        <dbReference type="EMBL" id="SBV26019.1"/>
    </source>
</evidence>
<feature type="compositionally biased region" description="Low complexity" evidence="1">
    <location>
        <begin position="48"/>
        <end position="58"/>
    </location>
</feature>
<feature type="compositionally biased region" description="Low complexity" evidence="1">
    <location>
        <begin position="10"/>
        <end position="34"/>
    </location>
</feature>
<reference evidence="3" key="1">
    <citation type="submission" date="2016-06" db="EMBL/GenBank/DDBJ databases">
        <authorList>
            <person name="Varghese N."/>
        </authorList>
    </citation>
    <scope>NUCLEOTIDE SEQUENCE [LARGE SCALE GENOMIC DNA]</scope>
    <source>
        <strain evidence="3">DSM 45344</strain>
    </source>
</reference>
<gene>
    <name evidence="2" type="ORF">GA0070620_1501</name>
</gene>
<organism evidence="2 3">
    <name type="scientific">Micromonospora krabiensis</name>
    <dbReference type="NCBI Taxonomy" id="307121"/>
    <lineage>
        <taxon>Bacteria</taxon>
        <taxon>Bacillati</taxon>
        <taxon>Actinomycetota</taxon>
        <taxon>Actinomycetes</taxon>
        <taxon>Micromonosporales</taxon>
        <taxon>Micromonosporaceae</taxon>
        <taxon>Micromonospora</taxon>
    </lineage>
</organism>
<dbReference type="EMBL" id="LT598496">
    <property type="protein sequence ID" value="SBV26019.1"/>
    <property type="molecule type" value="Genomic_DNA"/>
</dbReference>
<accession>A0A1C3N0B6</accession>
<dbReference type="AlphaFoldDB" id="A0A1C3N0B6"/>
<dbReference type="Proteomes" id="UP000199393">
    <property type="component" value="Chromosome I"/>
</dbReference>
<evidence type="ECO:0000256" key="1">
    <source>
        <dbReference type="SAM" id="MobiDB-lite"/>
    </source>
</evidence>
<feature type="compositionally biased region" description="Low complexity" evidence="1">
    <location>
        <begin position="65"/>
        <end position="103"/>
    </location>
</feature>
<evidence type="ECO:0000313" key="3">
    <source>
        <dbReference type="Proteomes" id="UP000199393"/>
    </source>
</evidence>
<protein>
    <submittedName>
        <fullName evidence="2">Uncharacterized protein</fullName>
    </submittedName>
</protein>
<sequence length="248" mass="23853">MPDGHGKGDPAAVGAGPAPAVAGALAPPGTLAPAEDGPTGGAPRRAEGPTADDTATGAAGRGGEPAETADPAETAKGAAPAGAADPAEVAKGAAASGAAETGAPDMSAPDTGAADTEAPETGTPEACVAGAGPADSAAAGTGAADSAAAGVESGETGAGSAVDAVEPVTPRNSRAWSTLETIRNASVPPSSWASCLRSAGDDAMPMINDATGIPRIPHLFRFPTRSGRLLCRRINRRHDPNGALYQRG</sequence>
<keyword evidence="3" id="KW-1185">Reference proteome</keyword>
<proteinExistence type="predicted"/>
<feature type="region of interest" description="Disordered" evidence="1">
    <location>
        <begin position="1"/>
        <end position="140"/>
    </location>
</feature>
<name>A0A1C3N0B6_9ACTN</name>
<feature type="compositionally biased region" description="Low complexity" evidence="1">
    <location>
        <begin position="129"/>
        <end position="140"/>
    </location>
</feature>